<feature type="domain" description="HTH tetR-type" evidence="4">
    <location>
        <begin position="16"/>
        <end position="63"/>
    </location>
</feature>
<dbReference type="InterPro" id="IPR011075">
    <property type="entry name" value="TetR_C"/>
</dbReference>
<dbReference type="EMBL" id="MOBP01000012">
    <property type="protein sequence ID" value="RON51862.1"/>
    <property type="molecule type" value="Genomic_DNA"/>
</dbReference>
<dbReference type="OrthoDB" id="270177at2"/>
<evidence type="ECO:0000256" key="3">
    <source>
        <dbReference type="ARBA" id="ARBA00023163"/>
    </source>
</evidence>
<dbReference type="SUPFAM" id="SSF48498">
    <property type="entry name" value="Tetracyclin repressor-like, C-terminal domain"/>
    <property type="match status" value="1"/>
</dbReference>
<dbReference type="Pfam" id="PF00440">
    <property type="entry name" value="TetR_N"/>
    <property type="match status" value="1"/>
</dbReference>
<dbReference type="Gene3D" id="1.10.10.60">
    <property type="entry name" value="Homeodomain-like"/>
    <property type="match status" value="1"/>
</dbReference>
<accession>A0A423KGC1</accession>
<dbReference type="GO" id="GO:0003677">
    <property type="term" value="F:DNA binding"/>
    <property type="evidence" value="ECO:0007669"/>
    <property type="project" value="UniProtKB-KW"/>
</dbReference>
<dbReference type="InterPro" id="IPR036271">
    <property type="entry name" value="Tet_transcr_reg_TetR-rel_C_sf"/>
</dbReference>
<evidence type="ECO:0000313" key="6">
    <source>
        <dbReference type="EMBL" id="RON51862.1"/>
    </source>
</evidence>
<dbReference type="Gene3D" id="1.10.357.10">
    <property type="entry name" value="Tetracycline Repressor, domain 2"/>
    <property type="match status" value="1"/>
</dbReference>
<gene>
    <name evidence="6" type="ORF">BK665_18565</name>
</gene>
<protein>
    <submittedName>
        <fullName evidence="6">TetR family transcriptional regulator</fullName>
    </submittedName>
</protein>
<sequence>MAQMGRPRTFDRDVAINQALHLFWEHGYDATSLNQLKSKIGGGITAPSFYAAFGSKQALFNEVIERYLATHGRVTDSLFDTTLAPREAIELTLRRSAKMQCEPDHPKGCLVALGLMSACSDESKAISEPLARARNLNRAGIVTCIQRAIAAGELPETVIPETLATVFDSFLLGLSTLARDGLSHATLDAAVTQVMGIWDSLQIVATINDPEAQNQRAN</sequence>
<dbReference type="Proteomes" id="UP000283627">
    <property type="component" value="Unassembled WGS sequence"/>
</dbReference>
<dbReference type="PANTHER" id="PTHR47506">
    <property type="entry name" value="TRANSCRIPTIONAL REGULATORY PROTEIN"/>
    <property type="match status" value="1"/>
</dbReference>
<keyword evidence="1" id="KW-0805">Transcription regulation</keyword>
<dbReference type="SUPFAM" id="SSF46689">
    <property type="entry name" value="Homeodomain-like"/>
    <property type="match status" value="1"/>
</dbReference>
<comment type="caution">
    <text evidence="6">The sequence shown here is derived from an EMBL/GenBank/DDBJ whole genome shotgun (WGS) entry which is preliminary data.</text>
</comment>
<organism evidence="6 7">
    <name type="scientific">Pseudomonas frederiksbergensis</name>
    <dbReference type="NCBI Taxonomy" id="104087"/>
    <lineage>
        <taxon>Bacteria</taxon>
        <taxon>Pseudomonadati</taxon>
        <taxon>Pseudomonadota</taxon>
        <taxon>Gammaproteobacteria</taxon>
        <taxon>Pseudomonadales</taxon>
        <taxon>Pseudomonadaceae</taxon>
        <taxon>Pseudomonas</taxon>
    </lineage>
</organism>
<dbReference type="PANTHER" id="PTHR47506:SF1">
    <property type="entry name" value="HTH-TYPE TRANSCRIPTIONAL REGULATOR YJDC"/>
    <property type="match status" value="1"/>
</dbReference>
<dbReference type="InterPro" id="IPR009057">
    <property type="entry name" value="Homeodomain-like_sf"/>
</dbReference>
<evidence type="ECO:0000259" key="5">
    <source>
        <dbReference type="Pfam" id="PF16925"/>
    </source>
</evidence>
<dbReference type="AlphaFoldDB" id="A0A423KGC1"/>
<dbReference type="Pfam" id="PF16925">
    <property type="entry name" value="TetR_C_13"/>
    <property type="match status" value="1"/>
</dbReference>
<dbReference type="InterPro" id="IPR001647">
    <property type="entry name" value="HTH_TetR"/>
</dbReference>
<feature type="domain" description="Tetracyclin repressor-like C-terminal" evidence="5">
    <location>
        <begin position="101"/>
        <end position="181"/>
    </location>
</feature>
<evidence type="ECO:0000256" key="2">
    <source>
        <dbReference type="ARBA" id="ARBA00023125"/>
    </source>
</evidence>
<dbReference type="RefSeq" id="WP_123408328.1">
    <property type="nucleotide sequence ID" value="NZ_MOBP01000012.1"/>
</dbReference>
<keyword evidence="2" id="KW-0238">DNA-binding</keyword>
<evidence type="ECO:0000259" key="4">
    <source>
        <dbReference type="Pfam" id="PF00440"/>
    </source>
</evidence>
<evidence type="ECO:0000256" key="1">
    <source>
        <dbReference type="ARBA" id="ARBA00023015"/>
    </source>
</evidence>
<evidence type="ECO:0000313" key="7">
    <source>
        <dbReference type="Proteomes" id="UP000283627"/>
    </source>
</evidence>
<proteinExistence type="predicted"/>
<reference evidence="6 7" key="1">
    <citation type="submission" date="2016-10" db="EMBL/GenBank/DDBJ databases">
        <title>Comparative genome analysis of multiple Pseudomonas spp. focuses on biocontrol and plant growth promoting traits.</title>
        <authorList>
            <person name="Tao X.-Y."/>
            <person name="Taylor C.G."/>
        </authorList>
    </citation>
    <scope>NUCLEOTIDE SEQUENCE [LARGE SCALE GENOMIC DNA]</scope>
    <source>
        <strain evidence="6 7">39A2</strain>
    </source>
</reference>
<name>A0A423KGC1_9PSED</name>
<keyword evidence="3" id="KW-0804">Transcription</keyword>